<keyword evidence="3" id="KW-0479">Metal-binding</keyword>
<keyword evidence="11" id="KW-1185">Reference proteome</keyword>
<dbReference type="SUPFAM" id="SSF56796">
    <property type="entry name" value="Dehydroquinate synthase-like"/>
    <property type="match status" value="1"/>
</dbReference>
<keyword evidence="7" id="KW-0443">Lipid metabolism</keyword>
<keyword evidence="2" id="KW-0444">Lipid biosynthesis</keyword>
<evidence type="ECO:0000256" key="1">
    <source>
        <dbReference type="ARBA" id="ARBA00022490"/>
    </source>
</evidence>
<organism evidence="10 11">
    <name type="scientific">Vineibacter terrae</name>
    <dbReference type="NCBI Taxonomy" id="2586908"/>
    <lineage>
        <taxon>Bacteria</taxon>
        <taxon>Pseudomonadati</taxon>
        <taxon>Pseudomonadota</taxon>
        <taxon>Alphaproteobacteria</taxon>
        <taxon>Hyphomicrobiales</taxon>
        <taxon>Vineibacter</taxon>
    </lineage>
</organism>
<proteinExistence type="predicted"/>
<sequence>MDTLDQQLPAALRRIVTTQDMRVGAGVLAALPPVLQRILPAPRYVIVADENTWAAAGPQVTQLLAAAGLATAAPQILRGTPRIRPYAETARSLAGTLRASTAVPIAVGAGVINDLVKYAASLAGLSYACVPTAASMDGYAASGAALRDGGFKRTFDCPAPAVVVADTDVIATAPDGMAAWGYGDLAGKLVAGADWVVADALGEDKVNDGPFALVQDNLSRWLKQPEAIRRGDRAALEGLVRGLLTSGLAMQAHGNSRPASGSDHQFAHLWEMEGLAVDGEPVSHGACVGVGCLSMLAAYEWLLQQDLGAIAPAALAARVPSQAALQAEVAAAFAVPFMASNAERETLAKAGDAAATGRRLQALQQCWPALSARLRQMLPSAREVQQWLQAVGGPACAADIGVSAQKHAADYRRARLIRRRYTGLDLLHDLGWLDEAVRSLFDADGFWRFPPHASGEVPRRGGGEPTRSM</sequence>
<protein>
    <submittedName>
        <fullName evidence="10">sn-glycerol-1-phosphate dehydrogenase</fullName>
    </submittedName>
</protein>
<dbReference type="Pfam" id="PF13685">
    <property type="entry name" value="Fe-ADH_2"/>
    <property type="match status" value="1"/>
</dbReference>
<reference evidence="10 11" key="1">
    <citation type="submission" date="2019-06" db="EMBL/GenBank/DDBJ databases">
        <title>New taxonomy in bacterial strain CC-CFT640, isolated from vineyard.</title>
        <authorList>
            <person name="Lin S.-Y."/>
            <person name="Tsai C.-F."/>
            <person name="Young C.-C."/>
        </authorList>
    </citation>
    <scope>NUCLEOTIDE SEQUENCE [LARGE SCALE GENOMIC DNA]</scope>
    <source>
        <strain evidence="10 11">CC-CFT640</strain>
    </source>
</reference>
<dbReference type="EMBL" id="VDUZ01000014">
    <property type="protein sequence ID" value="TXL75461.1"/>
    <property type="molecule type" value="Genomic_DNA"/>
</dbReference>
<dbReference type="PANTHER" id="PTHR43616">
    <property type="entry name" value="GLYCEROL DEHYDROGENASE"/>
    <property type="match status" value="1"/>
</dbReference>
<keyword evidence="4" id="KW-0521">NADP</keyword>
<evidence type="ECO:0000256" key="4">
    <source>
        <dbReference type="ARBA" id="ARBA00022857"/>
    </source>
</evidence>
<accession>A0A5C8PMU6</accession>
<dbReference type="AlphaFoldDB" id="A0A5C8PMU6"/>
<evidence type="ECO:0000256" key="8">
    <source>
        <dbReference type="ARBA" id="ARBA00023209"/>
    </source>
</evidence>
<dbReference type="RefSeq" id="WP_147847674.1">
    <property type="nucleotide sequence ID" value="NZ_VDUZ01000014.1"/>
</dbReference>
<dbReference type="PANTHER" id="PTHR43616:SF5">
    <property type="entry name" value="GLYCEROL DEHYDROGENASE 1"/>
    <property type="match status" value="1"/>
</dbReference>
<dbReference type="Gene3D" id="1.20.1090.10">
    <property type="entry name" value="Dehydroquinate synthase-like - alpha domain"/>
    <property type="match status" value="1"/>
</dbReference>
<keyword evidence="6" id="KW-0520">NAD</keyword>
<keyword evidence="9" id="KW-1208">Phospholipid metabolism</keyword>
<dbReference type="InterPro" id="IPR032837">
    <property type="entry name" value="G1PDH"/>
</dbReference>
<evidence type="ECO:0000313" key="10">
    <source>
        <dbReference type="EMBL" id="TXL75461.1"/>
    </source>
</evidence>
<keyword evidence="5" id="KW-0560">Oxidoreductase</keyword>
<dbReference type="InterPro" id="IPR016205">
    <property type="entry name" value="Glycerol_DH"/>
</dbReference>
<evidence type="ECO:0000256" key="3">
    <source>
        <dbReference type="ARBA" id="ARBA00022723"/>
    </source>
</evidence>
<evidence type="ECO:0000256" key="2">
    <source>
        <dbReference type="ARBA" id="ARBA00022516"/>
    </source>
</evidence>
<evidence type="ECO:0000256" key="9">
    <source>
        <dbReference type="ARBA" id="ARBA00023264"/>
    </source>
</evidence>
<name>A0A5C8PMU6_9HYPH</name>
<keyword evidence="8" id="KW-0594">Phospholipid biosynthesis</keyword>
<dbReference type="OrthoDB" id="8842430at2"/>
<dbReference type="CDD" id="cd08175">
    <property type="entry name" value="G1PDH"/>
    <property type="match status" value="1"/>
</dbReference>
<dbReference type="Gene3D" id="3.40.50.1970">
    <property type="match status" value="1"/>
</dbReference>
<keyword evidence="1" id="KW-0963">Cytoplasm</keyword>
<comment type="caution">
    <text evidence="10">The sequence shown here is derived from an EMBL/GenBank/DDBJ whole genome shotgun (WGS) entry which is preliminary data.</text>
</comment>
<evidence type="ECO:0000256" key="5">
    <source>
        <dbReference type="ARBA" id="ARBA00023002"/>
    </source>
</evidence>
<dbReference type="GO" id="GO:0008654">
    <property type="term" value="P:phospholipid biosynthetic process"/>
    <property type="evidence" value="ECO:0007669"/>
    <property type="project" value="UniProtKB-KW"/>
</dbReference>
<gene>
    <name evidence="10" type="ORF">FHP25_14575</name>
</gene>
<dbReference type="Proteomes" id="UP000321638">
    <property type="component" value="Unassembled WGS sequence"/>
</dbReference>
<evidence type="ECO:0000256" key="7">
    <source>
        <dbReference type="ARBA" id="ARBA00023098"/>
    </source>
</evidence>
<evidence type="ECO:0000313" key="11">
    <source>
        <dbReference type="Proteomes" id="UP000321638"/>
    </source>
</evidence>
<evidence type="ECO:0000256" key="6">
    <source>
        <dbReference type="ARBA" id="ARBA00023027"/>
    </source>
</evidence>
<dbReference type="GO" id="GO:0046872">
    <property type="term" value="F:metal ion binding"/>
    <property type="evidence" value="ECO:0007669"/>
    <property type="project" value="UniProtKB-KW"/>
</dbReference>
<dbReference type="GO" id="GO:0016614">
    <property type="term" value="F:oxidoreductase activity, acting on CH-OH group of donors"/>
    <property type="evidence" value="ECO:0007669"/>
    <property type="project" value="InterPro"/>
</dbReference>